<proteinExistence type="predicted"/>
<gene>
    <name evidence="1" type="ORF">MPDQ_006261</name>
</gene>
<accession>A0A507QY83</accession>
<dbReference type="AlphaFoldDB" id="A0A507QY83"/>
<evidence type="ECO:0000313" key="1">
    <source>
        <dbReference type="EMBL" id="TQB73011.1"/>
    </source>
</evidence>
<dbReference type="Proteomes" id="UP000319663">
    <property type="component" value="Unassembled WGS sequence"/>
</dbReference>
<dbReference type="EMBL" id="VIFY01000052">
    <property type="protein sequence ID" value="TQB73011.1"/>
    <property type="molecule type" value="Genomic_DNA"/>
</dbReference>
<keyword evidence="2" id="KW-1185">Reference proteome</keyword>
<protein>
    <submittedName>
        <fullName evidence="1">Uncharacterized protein</fullName>
    </submittedName>
</protein>
<sequence>MLILRCNRDGCQATLSIAFSSAWDEAVPLPNVLGSLVATESHWIAAAGTFRVRGVCEDSFASRGEAPSTAIIRSCFGSIAVSALVILQQIHGSAMLIRAWLAFTVLRESLSHLLFQEARKRLKAATDDVSTTLSSADTALRGKSTRLHIGSMPSLSLMFRLEAEQRG</sequence>
<name>A0A507QY83_MONPU</name>
<reference evidence="1 2" key="1">
    <citation type="submission" date="2019-06" db="EMBL/GenBank/DDBJ databases">
        <title>Wine fermentation using esterase from Monascus purpureus.</title>
        <authorList>
            <person name="Geng C."/>
            <person name="Zhang Y."/>
        </authorList>
    </citation>
    <scope>NUCLEOTIDE SEQUENCE [LARGE SCALE GENOMIC DNA]</scope>
    <source>
        <strain evidence="1">HQ1</strain>
    </source>
</reference>
<evidence type="ECO:0000313" key="2">
    <source>
        <dbReference type="Proteomes" id="UP000319663"/>
    </source>
</evidence>
<organism evidence="1 2">
    <name type="scientific">Monascus purpureus</name>
    <name type="common">Red mold</name>
    <name type="synonym">Monascus anka</name>
    <dbReference type="NCBI Taxonomy" id="5098"/>
    <lineage>
        <taxon>Eukaryota</taxon>
        <taxon>Fungi</taxon>
        <taxon>Dikarya</taxon>
        <taxon>Ascomycota</taxon>
        <taxon>Pezizomycotina</taxon>
        <taxon>Eurotiomycetes</taxon>
        <taxon>Eurotiomycetidae</taxon>
        <taxon>Eurotiales</taxon>
        <taxon>Aspergillaceae</taxon>
        <taxon>Monascus</taxon>
    </lineage>
</organism>
<comment type="caution">
    <text evidence="1">The sequence shown here is derived from an EMBL/GenBank/DDBJ whole genome shotgun (WGS) entry which is preliminary data.</text>
</comment>